<sequence>MVFISKFKFFQVFEYFFISSVKSKKVYSLKPVWLDKIAVGNGQHCTFKADNMGIATVREHFPIPDKSFMAATFFNIYKPPF</sequence>
<evidence type="ECO:0000313" key="1">
    <source>
        <dbReference type="EMBL" id="MPN00134.1"/>
    </source>
</evidence>
<dbReference type="EMBL" id="VSSQ01046175">
    <property type="protein sequence ID" value="MPN00134.1"/>
    <property type="molecule type" value="Genomic_DNA"/>
</dbReference>
<proteinExistence type="predicted"/>
<dbReference type="AlphaFoldDB" id="A0A645EH98"/>
<organism evidence="1">
    <name type="scientific">bioreactor metagenome</name>
    <dbReference type="NCBI Taxonomy" id="1076179"/>
    <lineage>
        <taxon>unclassified sequences</taxon>
        <taxon>metagenomes</taxon>
        <taxon>ecological metagenomes</taxon>
    </lineage>
</organism>
<gene>
    <name evidence="1" type="ORF">SDC9_147328</name>
</gene>
<comment type="caution">
    <text evidence="1">The sequence shown here is derived from an EMBL/GenBank/DDBJ whole genome shotgun (WGS) entry which is preliminary data.</text>
</comment>
<name>A0A645EH98_9ZZZZ</name>
<reference evidence="1" key="1">
    <citation type="submission" date="2019-08" db="EMBL/GenBank/DDBJ databases">
        <authorList>
            <person name="Kucharzyk K."/>
            <person name="Murdoch R.W."/>
            <person name="Higgins S."/>
            <person name="Loffler F."/>
        </authorList>
    </citation>
    <scope>NUCLEOTIDE SEQUENCE</scope>
</reference>
<accession>A0A645EH98</accession>
<protein>
    <submittedName>
        <fullName evidence="1">Uncharacterized protein</fullName>
    </submittedName>
</protein>